<keyword evidence="2" id="KW-0862">Zinc</keyword>
<feature type="region of interest" description="Disordered" evidence="6">
    <location>
        <begin position="328"/>
        <end position="362"/>
    </location>
</feature>
<dbReference type="InterPro" id="IPR016153">
    <property type="entry name" value="Heat_shock_Hsp33_N"/>
</dbReference>
<dbReference type="GO" id="GO:0051082">
    <property type="term" value="F:unfolded protein binding"/>
    <property type="evidence" value="ECO:0007669"/>
    <property type="project" value="InterPro"/>
</dbReference>
<organism evidence="7 8">
    <name type="scientific">Astrephomene gubernaculifera</name>
    <dbReference type="NCBI Taxonomy" id="47775"/>
    <lineage>
        <taxon>Eukaryota</taxon>
        <taxon>Viridiplantae</taxon>
        <taxon>Chlorophyta</taxon>
        <taxon>core chlorophytes</taxon>
        <taxon>Chlorophyceae</taxon>
        <taxon>CS clade</taxon>
        <taxon>Chlamydomonadales</taxon>
        <taxon>Astrephomenaceae</taxon>
        <taxon>Astrephomene</taxon>
    </lineage>
</organism>
<gene>
    <name evidence="7" type="ORF">Agub_g12828</name>
</gene>
<protein>
    <recommendedName>
        <fullName evidence="9">Heat shock protein 33</fullName>
    </recommendedName>
</protein>
<evidence type="ECO:0000256" key="3">
    <source>
        <dbReference type="ARBA" id="ARBA00023157"/>
    </source>
</evidence>
<evidence type="ECO:0000256" key="6">
    <source>
        <dbReference type="SAM" id="MobiDB-lite"/>
    </source>
</evidence>
<evidence type="ECO:0000256" key="5">
    <source>
        <dbReference type="ARBA" id="ARBA00023284"/>
    </source>
</evidence>
<evidence type="ECO:0000256" key="1">
    <source>
        <dbReference type="ARBA" id="ARBA00022490"/>
    </source>
</evidence>
<dbReference type="AlphaFoldDB" id="A0AAD3HQY3"/>
<accession>A0AAD3HQY3</accession>
<dbReference type="PANTHER" id="PTHR30111">
    <property type="entry name" value="33 KDA CHAPERONIN"/>
    <property type="match status" value="1"/>
</dbReference>
<dbReference type="GO" id="GO:0005737">
    <property type="term" value="C:cytoplasm"/>
    <property type="evidence" value="ECO:0007669"/>
    <property type="project" value="InterPro"/>
</dbReference>
<dbReference type="Gene3D" id="3.90.1280.10">
    <property type="entry name" value="HSP33 redox switch-like"/>
    <property type="match status" value="1"/>
</dbReference>
<name>A0AAD3HQY3_9CHLO</name>
<dbReference type="InterPro" id="IPR000397">
    <property type="entry name" value="Heat_shock_Hsp33"/>
</dbReference>
<keyword evidence="4" id="KW-0143">Chaperone</keyword>
<dbReference type="Proteomes" id="UP001054857">
    <property type="component" value="Unassembled WGS sequence"/>
</dbReference>
<evidence type="ECO:0000256" key="2">
    <source>
        <dbReference type="ARBA" id="ARBA00022833"/>
    </source>
</evidence>
<dbReference type="PANTHER" id="PTHR30111:SF1">
    <property type="entry name" value="33 KDA CHAPERONIN"/>
    <property type="match status" value="1"/>
</dbReference>
<comment type="caution">
    <text evidence="7">The sequence shown here is derived from an EMBL/GenBank/DDBJ whole genome shotgun (WGS) entry which is preliminary data.</text>
</comment>
<dbReference type="Gene3D" id="3.55.30.10">
    <property type="entry name" value="Hsp33 domain"/>
    <property type="match status" value="1"/>
</dbReference>
<evidence type="ECO:0008006" key="9">
    <source>
        <dbReference type="Google" id="ProtNLM"/>
    </source>
</evidence>
<keyword evidence="8" id="KW-1185">Reference proteome</keyword>
<sequence>MQLSRCTLRAPKRGAFGHRRPARSTRCVVVASTRQDVLLRSLSEAAEVSVMVVDGTQFVAEAQRRHRLAPTATGVLGRALLGAMMMGAFRKEEEQVQVVFQGDGPAGSVLAIADTRGNVRGKIDNPAVDPPLRPDGKLDVGAAVGKGVLAVVRSHPLQPQPYTGLVPIVSGEVAEDLASYLVDSEQTNSALGLGVSLDRECRVKSAGGWMIQVLPFCSEETLARVEANLQALPPISTLLNEGSSAADITARILEGLGVAPDAESIVPTYGPCDEETIKGRMLRVLASLGKEEVADIIRTEGKLEVTCDLCAQTYLFAQQEVDSYIDSGRDTASDFFPEDDCNDDDEEEVAEGQPAEAAAVAE</sequence>
<dbReference type="GO" id="GO:0042026">
    <property type="term" value="P:protein refolding"/>
    <property type="evidence" value="ECO:0007669"/>
    <property type="project" value="TreeGrafter"/>
</dbReference>
<evidence type="ECO:0000313" key="8">
    <source>
        <dbReference type="Proteomes" id="UP001054857"/>
    </source>
</evidence>
<dbReference type="CDD" id="cd00498">
    <property type="entry name" value="Hsp33"/>
    <property type="match status" value="1"/>
</dbReference>
<dbReference type="HAMAP" id="MF_00117">
    <property type="entry name" value="HslO"/>
    <property type="match status" value="1"/>
</dbReference>
<dbReference type="SUPFAM" id="SSF64397">
    <property type="entry name" value="Hsp33 domain"/>
    <property type="match status" value="1"/>
</dbReference>
<reference evidence="7 8" key="1">
    <citation type="journal article" date="2021" name="Sci. Rep.">
        <title>Genome sequencing of the multicellular alga Astrephomene provides insights into convergent evolution of germ-soma differentiation.</title>
        <authorList>
            <person name="Yamashita S."/>
            <person name="Yamamoto K."/>
            <person name="Matsuzaki R."/>
            <person name="Suzuki S."/>
            <person name="Yamaguchi H."/>
            <person name="Hirooka S."/>
            <person name="Minakuchi Y."/>
            <person name="Miyagishima S."/>
            <person name="Kawachi M."/>
            <person name="Toyoda A."/>
            <person name="Nozaki H."/>
        </authorList>
    </citation>
    <scope>NUCLEOTIDE SEQUENCE [LARGE SCALE GENOMIC DNA]</scope>
    <source>
        <strain evidence="7 8">NIES-4017</strain>
    </source>
</reference>
<keyword evidence="5" id="KW-0676">Redox-active center</keyword>
<feature type="compositionally biased region" description="Low complexity" evidence="6">
    <location>
        <begin position="351"/>
        <end position="362"/>
    </location>
</feature>
<evidence type="ECO:0000256" key="4">
    <source>
        <dbReference type="ARBA" id="ARBA00023186"/>
    </source>
</evidence>
<dbReference type="SUPFAM" id="SSF118352">
    <property type="entry name" value="HSP33 redox switch-like"/>
    <property type="match status" value="1"/>
</dbReference>
<dbReference type="Pfam" id="PF01430">
    <property type="entry name" value="HSP33"/>
    <property type="match status" value="1"/>
</dbReference>
<dbReference type="EMBL" id="BMAR01000038">
    <property type="protein sequence ID" value="GFR50554.1"/>
    <property type="molecule type" value="Genomic_DNA"/>
</dbReference>
<evidence type="ECO:0000313" key="7">
    <source>
        <dbReference type="EMBL" id="GFR50554.1"/>
    </source>
</evidence>
<feature type="compositionally biased region" description="Acidic residues" evidence="6">
    <location>
        <begin position="336"/>
        <end position="350"/>
    </location>
</feature>
<keyword evidence="3" id="KW-1015">Disulfide bond</keyword>
<dbReference type="InterPro" id="IPR016154">
    <property type="entry name" value="Heat_shock_Hsp33_C"/>
</dbReference>
<dbReference type="GO" id="GO:0044183">
    <property type="term" value="F:protein folding chaperone"/>
    <property type="evidence" value="ECO:0007669"/>
    <property type="project" value="TreeGrafter"/>
</dbReference>
<keyword evidence="1" id="KW-0963">Cytoplasm</keyword>
<proteinExistence type="inferred from homology"/>